<evidence type="ECO:0000313" key="3">
    <source>
        <dbReference type="Proteomes" id="UP000827835"/>
    </source>
</evidence>
<proteinExistence type="predicted"/>
<feature type="transmembrane region" description="Helical" evidence="1">
    <location>
        <begin position="29"/>
        <end position="52"/>
    </location>
</feature>
<dbReference type="Proteomes" id="UP000827835">
    <property type="component" value="Segment"/>
</dbReference>
<keyword evidence="1" id="KW-0472">Membrane</keyword>
<accession>A0AAE7RII3</accession>
<evidence type="ECO:0000256" key="1">
    <source>
        <dbReference type="SAM" id="Phobius"/>
    </source>
</evidence>
<reference evidence="3" key="1">
    <citation type="journal article" date="2021" name="Viruses">
        <title>Novel Viruses That Lyse Plant and Human Strains of Kosakonia cowanii.</title>
        <authorList>
            <person name="Petrzik K."/>
            <person name="Brazdova S."/>
            <person name="Krawczyk K."/>
        </authorList>
    </citation>
    <scope>NUCLEOTIDE SEQUENCE [LARGE SCALE GENOMIC DNA]</scope>
</reference>
<keyword evidence="3" id="KW-1185">Reference proteome</keyword>
<dbReference type="EMBL" id="MW258709">
    <property type="protein sequence ID" value="QVV96844.1"/>
    <property type="molecule type" value="Genomic_DNA"/>
</dbReference>
<sequence>MKDLLIYIIIAGLWVTSVATDGNSERFGWMAVDILLWPVGMVRGLLILFGIVG</sequence>
<keyword evidence="1" id="KW-1133">Transmembrane helix</keyword>
<evidence type="ECO:0000313" key="2">
    <source>
        <dbReference type="EMBL" id="QVV96844.1"/>
    </source>
</evidence>
<keyword evidence="1" id="KW-0812">Transmembrane</keyword>
<organism evidence="2 3">
    <name type="scientific">Kosakonia phage Kc166A</name>
    <dbReference type="NCBI Taxonomy" id="2801381"/>
    <lineage>
        <taxon>Viruses</taxon>
        <taxon>Duplodnaviria</taxon>
        <taxon>Heunggongvirae</taxon>
        <taxon>Uroviricota</taxon>
        <taxon>Caudoviricetes</taxon>
        <taxon>Autographivirales</taxon>
        <taxon>Autotranscriptaviridae</taxon>
        <taxon>Studiervirinae</taxon>
        <taxon>Kayfunavirus</taxon>
        <taxon>Kayfunavirus Kc166A</taxon>
    </lineage>
</organism>
<protein>
    <submittedName>
        <fullName evidence="2">Uncharacterized protein</fullName>
    </submittedName>
</protein>
<name>A0AAE7RII3_9CAUD</name>